<dbReference type="AlphaFoldDB" id="A0A1W5ZRW9"/>
<evidence type="ECO:0000256" key="1">
    <source>
        <dbReference type="SAM" id="MobiDB-lite"/>
    </source>
</evidence>
<dbReference type="InterPro" id="IPR014852">
    <property type="entry name" value="YwhD"/>
</dbReference>
<name>A0A1W5ZRW9_9BACI</name>
<proteinExistence type="predicted"/>
<dbReference type="Proteomes" id="UP000192527">
    <property type="component" value="Chromosome"/>
</dbReference>
<gene>
    <name evidence="2" type="ORF">HM131_03910</name>
</gene>
<protein>
    <recommendedName>
        <fullName evidence="4">YwhD family protein</fullName>
    </recommendedName>
</protein>
<organism evidence="2 3">
    <name type="scientific">Halobacillus mangrovi</name>
    <dbReference type="NCBI Taxonomy" id="402384"/>
    <lineage>
        <taxon>Bacteria</taxon>
        <taxon>Bacillati</taxon>
        <taxon>Bacillota</taxon>
        <taxon>Bacilli</taxon>
        <taxon>Bacillales</taxon>
        <taxon>Bacillaceae</taxon>
        <taxon>Halobacillus</taxon>
    </lineage>
</organism>
<sequence>MKEFDQFKNNQEQNDKKKNQFTIIKDDSTDGHGGYGVGSISLENMTPVIVDPNEGEAFVDMGALHARSKVEKRIKFIPNKEEVPNGLLYWIAWVTVDYQEGKPSYYGVAGSELRVDRSIKRGYKLMPEHVNHMDKSLKGRFAVDHMDEKSKKILGEYLRDFKPDLWENTNQELKDALGVE</sequence>
<evidence type="ECO:0008006" key="4">
    <source>
        <dbReference type="Google" id="ProtNLM"/>
    </source>
</evidence>
<dbReference type="KEGG" id="hmn:HM131_03910"/>
<feature type="region of interest" description="Disordered" evidence="1">
    <location>
        <begin position="1"/>
        <end position="27"/>
    </location>
</feature>
<feature type="compositionally biased region" description="Basic and acidic residues" evidence="1">
    <location>
        <begin position="13"/>
        <end position="27"/>
    </location>
</feature>
<reference evidence="2 3" key="1">
    <citation type="submission" date="2017-04" db="EMBL/GenBank/DDBJ databases">
        <title>The whole genome sequencing and assembly of Halobacillus mangrovi strain.</title>
        <authorList>
            <person name="Lee S.-J."/>
            <person name="Park M.-K."/>
            <person name="Kim J.-Y."/>
            <person name="Lee Y.-J."/>
            <person name="Yi H."/>
            <person name="Bahn Y.-S."/>
            <person name="Kim J.F."/>
            <person name="Lee D.-W."/>
        </authorList>
    </citation>
    <scope>NUCLEOTIDE SEQUENCE [LARGE SCALE GENOMIC DNA]</scope>
    <source>
        <strain evidence="2 3">KTB 131</strain>
    </source>
</reference>
<evidence type="ECO:0000313" key="2">
    <source>
        <dbReference type="EMBL" id="ARI76029.1"/>
    </source>
</evidence>
<dbReference type="Pfam" id="PF08741">
    <property type="entry name" value="YwhD"/>
    <property type="match status" value="1"/>
</dbReference>
<dbReference type="RefSeq" id="WP_085028154.1">
    <property type="nucleotide sequence ID" value="NZ_CP020772.1"/>
</dbReference>
<accession>A0A1W5ZRW9</accession>
<dbReference type="STRING" id="402384.HM131_03910"/>
<keyword evidence="3" id="KW-1185">Reference proteome</keyword>
<dbReference type="EMBL" id="CP020772">
    <property type="protein sequence ID" value="ARI76029.1"/>
    <property type="molecule type" value="Genomic_DNA"/>
</dbReference>
<dbReference type="OrthoDB" id="2374547at2"/>
<evidence type="ECO:0000313" key="3">
    <source>
        <dbReference type="Proteomes" id="UP000192527"/>
    </source>
</evidence>